<protein>
    <submittedName>
        <fullName evidence="4">Mechanosensitive ion channel</fullName>
    </submittedName>
</protein>
<dbReference type="PANTHER" id="PTHR30566:SF25">
    <property type="entry name" value="INNER MEMBRANE PROTEIN"/>
    <property type="match status" value="1"/>
</dbReference>
<feature type="transmembrane region" description="Helical" evidence="2">
    <location>
        <begin position="135"/>
        <end position="162"/>
    </location>
</feature>
<keyword evidence="5" id="KW-1185">Reference proteome</keyword>
<name>A0A4P6EPD0_9MICO</name>
<dbReference type="GO" id="GO:0055085">
    <property type="term" value="P:transmembrane transport"/>
    <property type="evidence" value="ECO:0007669"/>
    <property type="project" value="InterPro"/>
</dbReference>
<dbReference type="AlphaFoldDB" id="A0A4P6EPD0"/>
<evidence type="ECO:0000256" key="1">
    <source>
        <dbReference type="SAM" id="MobiDB-lite"/>
    </source>
</evidence>
<feature type="transmembrane region" description="Helical" evidence="2">
    <location>
        <begin position="104"/>
        <end position="123"/>
    </location>
</feature>
<feature type="domain" description="Mechanosensitive ion channel MscS" evidence="3">
    <location>
        <begin position="232"/>
        <end position="298"/>
    </location>
</feature>
<dbReference type="Gene3D" id="1.10.287.1260">
    <property type="match status" value="1"/>
</dbReference>
<dbReference type="SUPFAM" id="SSF50182">
    <property type="entry name" value="Sm-like ribonucleoproteins"/>
    <property type="match status" value="1"/>
</dbReference>
<organism evidence="4 5">
    <name type="scientific">Microbacterium protaetiae</name>
    <dbReference type="NCBI Taxonomy" id="2509458"/>
    <lineage>
        <taxon>Bacteria</taxon>
        <taxon>Bacillati</taxon>
        <taxon>Actinomycetota</taxon>
        <taxon>Actinomycetes</taxon>
        <taxon>Micrococcales</taxon>
        <taxon>Microbacteriaceae</taxon>
        <taxon>Microbacterium</taxon>
    </lineage>
</organism>
<evidence type="ECO:0000313" key="5">
    <source>
        <dbReference type="Proteomes" id="UP000293995"/>
    </source>
</evidence>
<dbReference type="Pfam" id="PF00924">
    <property type="entry name" value="MS_channel_2nd"/>
    <property type="match status" value="1"/>
</dbReference>
<dbReference type="KEGG" id="mprt:ET475_07310"/>
<keyword evidence="2" id="KW-1133">Transmembrane helix</keyword>
<dbReference type="InterPro" id="IPR010920">
    <property type="entry name" value="LSM_dom_sf"/>
</dbReference>
<reference evidence="4 5" key="1">
    <citation type="submission" date="2019-01" db="EMBL/GenBank/DDBJ databases">
        <title>Genome sequencing of strain DFW100M-13.</title>
        <authorList>
            <person name="Heo J."/>
            <person name="Kim S.-J."/>
            <person name="Kim J.-S."/>
            <person name="Hong S.-B."/>
            <person name="Kwon S.-W."/>
        </authorList>
    </citation>
    <scope>NUCLEOTIDE SEQUENCE [LARGE SCALE GENOMIC DNA]</scope>
    <source>
        <strain evidence="4 5">DFW100M-13</strain>
    </source>
</reference>
<gene>
    <name evidence="4" type="ORF">ET475_07310</name>
</gene>
<keyword evidence="2" id="KW-0812">Transmembrane</keyword>
<dbReference type="InterPro" id="IPR006685">
    <property type="entry name" value="MscS_channel_2nd"/>
</dbReference>
<feature type="transmembrane region" description="Helical" evidence="2">
    <location>
        <begin position="59"/>
        <end position="84"/>
    </location>
</feature>
<dbReference type="Proteomes" id="UP000293995">
    <property type="component" value="Chromosome"/>
</dbReference>
<accession>A0A4P6EPD0</accession>
<feature type="compositionally biased region" description="Basic and acidic residues" evidence="1">
    <location>
        <begin position="412"/>
        <end position="432"/>
    </location>
</feature>
<feature type="transmembrane region" description="Helical" evidence="2">
    <location>
        <begin position="183"/>
        <end position="204"/>
    </location>
</feature>
<dbReference type="OrthoDB" id="9792218at2"/>
<proteinExistence type="predicted"/>
<evidence type="ECO:0000313" key="4">
    <source>
        <dbReference type="EMBL" id="QAY59818.1"/>
    </source>
</evidence>
<evidence type="ECO:0000256" key="2">
    <source>
        <dbReference type="SAM" id="Phobius"/>
    </source>
</evidence>
<evidence type="ECO:0000259" key="3">
    <source>
        <dbReference type="Pfam" id="PF00924"/>
    </source>
</evidence>
<dbReference type="EMBL" id="CP035494">
    <property type="protein sequence ID" value="QAY59818.1"/>
    <property type="molecule type" value="Genomic_DNA"/>
</dbReference>
<feature type="region of interest" description="Disordered" evidence="1">
    <location>
        <begin position="395"/>
        <end position="446"/>
    </location>
</feature>
<dbReference type="GO" id="GO:0016020">
    <property type="term" value="C:membrane"/>
    <property type="evidence" value="ECO:0007669"/>
    <property type="project" value="InterPro"/>
</dbReference>
<dbReference type="PANTHER" id="PTHR30566">
    <property type="entry name" value="YNAI-RELATED MECHANOSENSITIVE ION CHANNEL"/>
    <property type="match status" value="1"/>
</dbReference>
<keyword evidence="2" id="KW-0472">Membrane</keyword>
<sequence length="446" mass="48839">MPPPPAPRGRRSVAGRCMIRHSSSLSSADMPPVRTASVEPDRMTRLVWKAMVTFWNLPVAVNAVIALVIAAAIVVAVAYLFTWVLATVGRDRPWVILLKRRTRVPFVVVTSVILAWVSLRLTLPYRGDAAEVFRHVFVVLLVLSITWAIGSALVFAADLGLARYATDGSDGWQARRARTQVAVVRRLIGAGTVIIGVGAALLTIPGIGAIGTTLLASAGFLSVVAGLAAQSTLSNVFAGMQLAFSGAIRLEDIVVVNAEWGYIEEITLTYVVVRVWDERRLVLPSTYFTQQPYENWTRESTAVLGTVFFDLDWGVDIPRMRTKLDRILAESGLWDGAASSLRVTDTVGGYVQVRALISAADAFSMFDLSRTVREEMLLWLQKENPEGLPRTRIQTIERDGEAFPKPARTPRAKTDADQRSRGDETKPLRLADIEAAQAAASRDDEI</sequence>